<name>A0A1Q8RRI4_9PEZI</name>
<feature type="transmembrane region" description="Helical" evidence="5">
    <location>
        <begin position="139"/>
        <end position="163"/>
    </location>
</feature>
<evidence type="ECO:0000256" key="1">
    <source>
        <dbReference type="ARBA" id="ARBA00004141"/>
    </source>
</evidence>
<evidence type="ECO:0000313" key="7">
    <source>
        <dbReference type="Proteomes" id="UP000186583"/>
    </source>
</evidence>
<feature type="transmembrane region" description="Helical" evidence="5">
    <location>
        <begin position="92"/>
        <end position="118"/>
    </location>
</feature>
<feature type="transmembrane region" description="Helical" evidence="5">
    <location>
        <begin position="175"/>
        <end position="203"/>
    </location>
</feature>
<accession>A0A1Q8RRI4</accession>
<feature type="transmembrane region" description="Helical" evidence="5">
    <location>
        <begin position="283"/>
        <end position="307"/>
    </location>
</feature>
<evidence type="ECO:0000256" key="3">
    <source>
        <dbReference type="ARBA" id="ARBA00022989"/>
    </source>
</evidence>
<dbReference type="Proteomes" id="UP000186583">
    <property type="component" value="Unassembled WGS sequence"/>
</dbReference>
<dbReference type="GO" id="GO:0005886">
    <property type="term" value="C:plasma membrane"/>
    <property type="evidence" value="ECO:0007669"/>
    <property type="project" value="TreeGrafter"/>
</dbReference>
<evidence type="ECO:0000256" key="2">
    <source>
        <dbReference type="ARBA" id="ARBA00022692"/>
    </source>
</evidence>
<proteinExistence type="predicted"/>
<keyword evidence="2 5" id="KW-0812">Transmembrane</keyword>
<feature type="transmembrane region" description="Helical" evidence="5">
    <location>
        <begin position="65"/>
        <end position="86"/>
    </location>
</feature>
<feature type="transmembrane region" description="Helical" evidence="5">
    <location>
        <begin position="34"/>
        <end position="58"/>
    </location>
</feature>
<dbReference type="PANTHER" id="PTHR31465">
    <property type="entry name" value="PROTEIN RTA1-RELATED"/>
    <property type="match status" value="1"/>
</dbReference>
<dbReference type="PANTHER" id="PTHR31465:SF8">
    <property type="entry name" value="DOMAIN PROTEIN, PUTATIVE (AFU_ORTHOLOGUE AFUA_6G14140)-RELATED"/>
    <property type="match status" value="1"/>
</dbReference>
<comment type="caution">
    <text evidence="6">The sequence shown here is derived from an EMBL/GenBank/DDBJ whole genome shotgun (WGS) entry which is preliminary data.</text>
</comment>
<sequence length="331" mass="36021">MSTNVTDMEPPSYSTCDEVSARCPVEATLYGDYFTKGACVFFAVAYGLLLAAQAFLGWRSKAWSFVSYLAIGTIFELSGYAARAVLSDNPWTFGAFVVQNLFLILGPTLVAASISVTFKHLVLRYGAEYSLLRPSLYPWVFVGTDFLSIVIQSVGGSVAAFATSGGEGSETLSNVSSALLVAGVVFQVVNMVVCGGLMVIYAWRYRRGRPSRPVGSALEEESSEVGVRSTRGEKGRGGDEGRLRIFMWAITIAYVAIIIRCIYRVPEMAGGWGSDLMQNEVTFLILDGAMILLAVLLLTVFHPAYFFPTLGKQNARERLGSLTGRDAYEMQ</sequence>
<feature type="transmembrane region" description="Helical" evidence="5">
    <location>
        <begin position="245"/>
        <end position="263"/>
    </location>
</feature>
<organism evidence="6 7">
    <name type="scientific">Colletotrichum chlorophyti</name>
    <dbReference type="NCBI Taxonomy" id="708187"/>
    <lineage>
        <taxon>Eukaryota</taxon>
        <taxon>Fungi</taxon>
        <taxon>Dikarya</taxon>
        <taxon>Ascomycota</taxon>
        <taxon>Pezizomycotina</taxon>
        <taxon>Sordariomycetes</taxon>
        <taxon>Hypocreomycetidae</taxon>
        <taxon>Glomerellales</taxon>
        <taxon>Glomerellaceae</taxon>
        <taxon>Colletotrichum</taxon>
    </lineage>
</organism>
<gene>
    <name evidence="6" type="ORF">CCHL11_04521</name>
</gene>
<evidence type="ECO:0000256" key="4">
    <source>
        <dbReference type="ARBA" id="ARBA00023136"/>
    </source>
</evidence>
<keyword evidence="7" id="KW-1185">Reference proteome</keyword>
<keyword evidence="3 5" id="KW-1133">Transmembrane helix</keyword>
<dbReference type="EMBL" id="MPGH01000108">
    <property type="protein sequence ID" value="OLN86956.1"/>
    <property type="molecule type" value="Genomic_DNA"/>
</dbReference>
<evidence type="ECO:0000313" key="6">
    <source>
        <dbReference type="EMBL" id="OLN86956.1"/>
    </source>
</evidence>
<dbReference type="InterPro" id="IPR007568">
    <property type="entry name" value="RTA1"/>
</dbReference>
<keyword evidence="4 5" id="KW-0472">Membrane</keyword>
<dbReference type="AlphaFoldDB" id="A0A1Q8RRI4"/>
<dbReference type="Pfam" id="PF04479">
    <property type="entry name" value="RTA1"/>
    <property type="match status" value="1"/>
</dbReference>
<evidence type="ECO:0000256" key="5">
    <source>
        <dbReference type="SAM" id="Phobius"/>
    </source>
</evidence>
<comment type="subcellular location">
    <subcellularLocation>
        <location evidence="1">Membrane</location>
        <topology evidence="1">Multi-pass membrane protein</topology>
    </subcellularLocation>
</comment>
<reference evidence="6 7" key="1">
    <citation type="submission" date="2016-11" db="EMBL/GenBank/DDBJ databases">
        <title>Draft Genome Assembly of Colletotrichum chlorophyti a pathogen of herbaceous plants.</title>
        <authorList>
            <person name="Gan P."/>
            <person name="Narusaka M."/>
            <person name="Tsushima A."/>
            <person name="Narusaka Y."/>
            <person name="Takano Y."/>
            <person name="Shirasu K."/>
        </authorList>
    </citation>
    <scope>NUCLEOTIDE SEQUENCE [LARGE SCALE GENOMIC DNA]</scope>
    <source>
        <strain evidence="6 7">NTL11</strain>
    </source>
</reference>
<dbReference type="GO" id="GO:0000324">
    <property type="term" value="C:fungal-type vacuole"/>
    <property type="evidence" value="ECO:0007669"/>
    <property type="project" value="TreeGrafter"/>
</dbReference>
<protein>
    <submittedName>
        <fullName evidence="6">Uncharacterized protein C17G6.02c 2</fullName>
    </submittedName>
</protein>
<dbReference type="OrthoDB" id="4521223at2759"/>